<dbReference type="AlphaFoldDB" id="A0A3B0Y0U2"/>
<dbReference type="EMBL" id="UOFG01000162">
    <property type="protein sequence ID" value="VAW62026.1"/>
    <property type="molecule type" value="Genomic_DNA"/>
</dbReference>
<reference evidence="1" key="1">
    <citation type="submission" date="2018-06" db="EMBL/GenBank/DDBJ databases">
        <authorList>
            <person name="Zhirakovskaya E."/>
        </authorList>
    </citation>
    <scope>NUCLEOTIDE SEQUENCE</scope>
</reference>
<sequence>MKYPDKKITAYLLTLLLSTTAQASHNHQRPDSHAPAGIMGDHIMDKDEVMLSYRYMAMTMDGNLNGTNSIPTPLPGFMVSPLNMDMKMHMSGIMYAPTEKLTLSLMTSILSLSMDHRVNMNDVEFTTESRGIGDINIATIYQLASTSDTNLLLNFSLGIPSGSIDEKDITPASNGVPVQLPYPMQTGSGSYSITPGLTYSHTYTTWSWGAQGLYKYYVDTNNNGYKLGDRIDISAWVAKNLNHSFSLSFRLNALDRGNIEGADKKLSPAPTLPTKKPELRGGSRIDALIGVNYVAHELNEIRFSMEIGTPIYQNLNGPQLETDLLFTLGAQYVF</sequence>
<proteinExistence type="predicted"/>
<evidence type="ECO:0000313" key="1">
    <source>
        <dbReference type="EMBL" id="VAW62026.1"/>
    </source>
</evidence>
<accession>A0A3B0Y0U2</accession>
<evidence type="ECO:0008006" key="2">
    <source>
        <dbReference type="Google" id="ProtNLM"/>
    </source>
</evidence>
<organism evidence="1">
    <name type="scientific">hydrothermal vent metagenome</name>
    <dbReference type="NCBI Taxonomy" id="652676"/>
    <lineage>
        <taxon>unclassified sequences</taxon>
        <taxon>metagenomes</taxon>
        <taxon>ecological metagenomes</taxon>
    </lineage>
</organism>
<name>A0A3B0Y0U2_9ZZZZ</name>
<protein>
    <recommendedName>
        <fullName evidence="2">Alpha-amylase</fullName>
    </recommendedName>
</protein>
<gene>
    <name evidence="1" type="ORF">MNBD_GAMMA11-3306</name>
</gene>